<protein>
    <submittedName>
        <fullName evidence="2">Exo-alpha-sialidase</fullName>
    </submittedName>
</protein>
<gene>
    <name evidence="2" type="ORF">HQ394_10170</name>
</gene>
<dbReference type="AlphaFoldDB" id="A0A7H1N1N5"/>
<feature type="domain" description="Sialidase" evidence="1">
    <location>
        <begin position="26"/>
        <end position="290"/>
    </location>
</feature>
<dbReference type="PANTHER" id="PTHR43752">
    <property type="entry name" value="BNR/ASP-BOX REPEAT FAMILY PROTEIN"/>
    <property type="match status" value="1"/>
</dbReference>
<organism evidence="2 3">
    <name type="scientific">Defluviicoccus vanus</name>
    <dbReference type="NCBI Taxonomy" id="111831"/>
    <lineage>
        <taxon>Bacteria</taxon>
        <taxon>Pseudomonadati</taxon>
        <taxon>Pseudomonadota</taxon>
        <taxon>Alphaproteobacteria</taxon>
        <taxon>Rhodospirillales</taxon>
        <taxon>Rhodospirillaceae</taxon>
        <taxon>Defluviicoccus</taxon>
    </lineage>
</organism>
<dbReference type="RefSeq" id="WP_190260142.1">
    <property type="nucleotide sequence ID" value="NZ_CP053923.1"/>
</dbReference>
<dbReference type="KEGG" id="dvn:HQ394_10170"/>
<evidence type="ECO:0000313" key="2">
    <source>
        <dbReference type="EMBL" id="QNT69621.1"/>
    </source>
</evidence>
<dbReference type="InterPro" id="IPR011040">
    <property type="entry name" value="Sialidase"/>
</dbReference>
<accession>A0A7H1N1N5</accession>
<dbReference type="Gene3D" id="2.120.10.10">
    <property type="match status" value="1"/>
</dbReference>
<keyword evidence="3" id="KW-1185">Reference proteome</keyword>
<name>A0A7H1N1N5_9PROT</name>
<dbReference type="EMBL" id="CP053923">
    <property type="protein sequence ID" value="QNT69621.1"/>
    <property type="molecule type" value="Genomic_DNA"/>
</dbReference>
<dbReference type="InterPro" id="IPR036278">
    <property type="entry name" value="Sialidase_sf"/>
</dbReference>
<dbReference type="SUPFAM" id="SSF50939">
    <property type="entry name" value="Sialidases"/>
    <property type="match status" value="1"/>
</dbReference>
<evidence type="ECO:0000259" key="1">
    <source>
        <dbReference type="Pfam" id="PF13088"/>
    </source>
</evidence>
<sequence length="328" mass="36579">MQPKDLFTTAPFPSCHASTVAESGGVLVVAFFAGSREGASDVGIWVCRRERQTWSEPVRVAVGSVKFRRHPCWNPVLYQPPTGPLMLFYKVGPTPSRWWGMRITSDNHGLTWSPPERLARGILGPIKNKPIHSPGGALLCPSSCERNRWRIHVERSEDGGASWHRGRPLNDGRAFFAIQPTLLAHPGGRLQLLCRTRQGVLAECWSEDDGHHWTPLVATHLPNPDSGIDAVGLRDGRFLLIYNHTQVGRSPLNLIVSADGSEWQAALVLEDEPGEFSYPAIIQAGDGTVHATWTWNRRRIRHVALDPAALQPVPFDEYHWPEGFRGWP</sequence>
<dbReference type="CDD" id="cd15482">
    <property type="entry name" value="Sialidase_non-viral"/>
    <property type="match status" value="1"/>
</dbReference>
<dbReference type="PANTHER" id="PTHR43752:SF2">
    <property type="entry name" value="BNR_ASP-BOX REPEAT FAMILY PROTEIN"/>
    <property type="match status" value="1"/>
</dbReference>
<evidence type="ECO:0000313" key="3">
    <source>
        <dbReference type="Proteomes" id="UP000516369"/>
    </source>
</evidence>
<reference evidence="2 3" key="1">
    <citation type="submission" date="2020-05" db="EMBL/GenBank/DDBJ databases">
        <title>Complete closed genome sequence of Defluviicoccus vanus.</title>
        <authorList>
            <person name="Bessarab I."/>
            <person name="Arumugam K."/>
            <person name="Maszenan A.M."/>
            <person name="Seviour R.J."/>
            <person name="Williams R.B."/>
        </authorList>
    </citation>
    <scope>NUCLEOTIDE SEQUENCE [LARGE SCALE GENOMIC DNA]</scope>
    <source>
        <strain evidence="2 3">Ben 114</strain>
    </source>
</reference>
<dbReference type="Pfam" id="PF13088">
    <property type="entry name" value="BNR_2"/>
    <property type="match status" value="1"/>
</dbReference>
<proteinExistence type="predicted"/>
<dbReference type="Proteomes" id="UP000516369">
    <property type="component" value="Chromosome"/>
</dbReference>